<accession>A0A8C6YG23</accession>
<dbReference type="Ensembl" id="ENSNNAT00000029635.1">
    <property type="protein sequence ID" value="ENSNNAP00000028273.1"/>
    <property type="gene ID" value="ENSNNAG00000018218.1"/>
</dbReference>
<reference evidence="2" key="2">
    <citation type="submission" date="2025-09" db="UniProtKB">
        <authorList>
            <consortium name="Ensembl"/>
        </authorList>
    </citation>
    <scope>IDENTIFICATION</scope>
</reference>
<name>A0A8C6YG23_NAJNA</name>
<feature type="region of interest" description="Disordered" evidence="1">
    <location>
        <begin position="10"/>
        <end position="98"/>
    </location>
</feature>
<dbReference type="AlphaFoldDB" id="A0A8C6YG23"/>
<protein>
    <submittedName>
        <fullName evidence="2">Uncharacterized protein</fullName>
    </submittedName>
</protein>
<evidence type="ECO:0000313" key="2">
    <source>
        <dbReference type="Ensembl" id="ENSNNAP00000028273.1"/>
    </source>
</evidence>
<keyword evidence="3" id="KW-1185">Reference proteome</keyword>
<evidence type="ECO:0000256" key="1">
    <source>
        <dbReference type="SAM" id="MobiDB-lite"/>
    </source>
</evidence>
<dbReference type="Proteomes" id="UP000694559">
    <property type="component" value="Unplaced"/>
</dbReference>
<organism evidence="2 3">
    <name type="scientific">Naja naja</name>
    <name type="common">Indian cobra</name>
    <dbReference type="NCBI Taxonomy" id="35670"/>
    <lineage>
        <taxon>Eukaryota</taxon>
        <taxon>Metazoa</taxon>
        <taxon>Chordata</taxon>
        <taxon>Craniata</taxon>
        <taxon>Vertebrata</taxon>
        <taxon>Euteleostomi</taxon>
        <taxon>Lepidosauria</taxon>
        <taxon>Squamata</taxon>
        <taxon>Bifurcata</taxon>
        <taxon>Unidentata</taxon>
        <taxon>Episquamata</taxon>
        <taxon>Toxicofera</taxon>
        <taxon>Serpentes</taxon>
        <taxon>Colubroidea</taxon>
        <taxon>Elapidae</taxon>
        <taxon>Elapinae</taxon>
        <taxon>Naja</taxon>
    </lineage>
</organism>
<evidence type="ECO:0000313" key="3">
    <source>
        <dbReference type="Proteomes" id="UP000694559"/>
    </source>
</evidence>
<proteinExistence type="predicted"/>
<sequence>RLCVWKVCHGAGSRDGQPARPPPASTPSPLCRLRVAQLSRQLKVPNNRKDLGASASPPRKPPALDQPRSGRSGLLKRLASPHPSPLSPVTHWRSGRCC</sequence>
<reference evidence="2" key="1">
    <citation type="submission" date="2025-08" db="UniProtKB">
        <authorList>
            <consortium name="Ensembl"/>
        </authorList>
    </citation>
    <scope>IDENTIFICATION</scope>
</reference>